<reference evidence="2" key="1">
    <citation type="submission" date="2019-09" db="EMBL/GenBank/DDBJ databases">
        <title>Characterisation of the sponge microbiome using genome-centric metagenomics.</title>
        <authorList>
            <person name="Engelberts J.P."/>
            <person name="Robbins S.J."/>
            <person name="De Goeij J.M."/>
            <person name="Aranda M."/>
            <person name="Bell S.C."/>
            <person name="Webster N.S."/>
        </authorList>
    </citation>
    <scope>NUCLEOTIDE SEQUENCE</scope>
    <source>
        <strain evidence="2">SB0664_bin_27</strain>
    </source>
</reference>
<dbReference type="GO" id="GO:0016787">
    <property type="term" value="F:hydrolase activity"/>
    <property type="evidence" value="ECO:0007669"/>
    <property type="project" value="UniProtKB-KW"/>
</dbReference>
<feature type="domain" description="Cyclodeaminase/cyclohydrolase" evidence="1">
    <location>
        <begin position="2"/>
        <end position="180"/>
    </location>
</feature>
<sequence length="205" mass="21551">METFLNDLASGESTPGGGAAAALTGSQAAALLSMVLNFTVGRKKYAAVEEELRGVLLRTEEMRAELPAYADKDAEAFGAVAACYSMPRSSAEEKAARNKAMQTALRGAAEVPFSIAEMCADLLKLTSPVAEKGNPNVVSDAATAAHLAYAALYSALVNVDINLKYLKDDTFVSKMQAEVTELKASAESNYMAARAACTRVLGVEI</sequence>
<accession>A0A6B0YU86</accession>
<protein>
    <submittedName>
        <fullName evidence="2">Cyclodeaminase/cyclohydrolase family protein</fullName>
    </submittedName>
</protein>
<keyword evidence="2" id="KW-0378">Hydrolase</keyword>
<dbReference type="Gene3D" id="1.20.120.680">
    <property type="entry name" value="Formiminotetrahydrofolate cyclodeaminase monomer, up-and-down helical bundle"/>
    <property type="match status" value="1"/>
</dbReference>
<gene>
    <name evidence="2" type="ORF">F4Y42_12540</name>
</gene>
<dbReference type="InterPro" id="IPR007044">
    <property type="entry name" value="Cyclodeamin/CycHdrlase"/>
</dbReference>
<dbReference type="Pfam" id="PF04961">
    <property type="entry name" value="FTCD_C"/>
    <property type="match status" value="1"/>
</dbReference>
<dbReference type="AlphaFoldDB" id="A0A6B0YU86"/>
<comment type="caution">
    <text evidence="2">The sequence shown here is derived from an EMBL/GenBank/DDBJ whole genome shotgun (WGS) entry which is preliminary data.</text>
</comment>
<name>A0A6B0YU86_9CHLR</name>
<proteinExistence type="predicted"/>
<dbReference type="EMBL" id="VXRG01000104">
    <property type="protein sequence ID" value="MXY94263.1"/>
    <property type="molecule type" value="Genomic_DNA"/>
</dbReference>
<dbReference type="SUPFAM" id="SSF101262">
    <property type="entry name" value="Methenyltetrahydrofolate cyclohydrolase-like"/>
    <property type="match status" value="1"/>
</dbReference>
<dbReference type="InterPro" id="IPR036178">
    <property type="entry name" value="Formintransfe-cycloase-like_sf"/>
</dbReference>
<evidence type="ECO:0000259" key="1">
    <source>
        <dbReference type="Pfam" id="PF04961"/>
    </source>
</evidence>
<organism evidence="2">
    <name type="scientific">Caldilineaceae bacterium SB0664_bin_27</name>
    <dbReference type="NCBI Taxonomy" id="2605260"/>
    <lineage>
        <taxon>Bacteria</taxon>
        <taxon>Bacillati</taxon>
        <taxon>Chloroflexota</taxon>
        <taxon>Caldilineae</taxon>
        <taxon>Caldilineales</taxon>
        <taxon>Caldilineaceae</taxon>
    </lineage>
</organism>
<evidence type="ECO:0000313" key="2">
    <source>
        <dbReference type="EMBL" id="MXY94263.1"/>
    </source>
</evidence>